<accession>A0A1V4JP41</accession>
<protein>
    <submittedName>
        <fullName evidence="1">Uncharacterized protein</fullName>
    </submittedName>
</protein>
<dbReference type="EMBL" id="LSYS01006880">
    <property type="protein sequence ID" value="OPJ73948.1"/>
    <property type="molecule type" value="Genomic_DNA"/>
</dbReference>
<evidence type="ECO:0000313" key="2">
    <source>
        <dbReference type="Proteomes" id="UP000190648"/>
    </source>
</evidence>
<evidence type="ECO:0000313" key="1">
    <source>
        <dbReference type="EMBL" id="OPJ73948.1"/>
    </source>
</evidence>
<dbReference type="AlphaFoldDB" id="A0A1V4JP41"/>
<organism evidence="1 2">
    <name type="scientific">Patagioenas fasciata monilis</name>
    <dbReference type="NCBI Taxonomy" id="372326"/>
    <lineage>
        <taxon>Eukaryota</taxon>
        <taxon>Metazoa</taxon>
        <taxon>Chordata</taxon>
        <taxon>Craniata</taxon>
        <taxon>Vertebrata</taxon>
        <taxon>Euteleostomi</taxon>
        <taxon>Archelosauria</taxon>
        <taxon>Archosauria</taxon>
        <taxon>Dinosauria</taxon>
        <taxon>Saurischia</taxon>
        <taxon>Theropoda</taxon>
        <taxon>Coelurosauria</taxon>
        <taxon>Aves</taxon>
        <taxon>Neognathae</taxon>
        <taxon>Neoaves</taxon>
        <taxon>Columbimorphae</taxon>
        <taxon>Columbiformes</taxon>
        <taxon>Columbidae</taxon>
        <taxon>Patagioenas</taxon>
    </lineage>
</organism>
<proteinExistence type="predicted"/>
<sequence length="85" mass="9710">MLNEEPDEIGNRGLQYSKLRNMLLPHLRKDYSISPNICGSEMREDCIRILLARLPSKSANGLLCLQNRNIGRNTSEHDSILCITR</sequence>
<keyword evidence="2" id="KW-1185">Reference proteome</keyword>
<comment type="caution">
    <text evidence="1">The sequence shown here is derived from an EMBL/GenBank/DDBJ whole genome shotgun (WGS) entry which is preliminary data.</text>
</comment>
<gene>
    <name evidence="1" type="ORF">AV530_013352</name>
</gene>
<dbReference type="Proteomes" id="UP000190648">
    <property type="component" value="Unassembled WGS sequence"/>
</dbReference>
<name>A0A1V4JP41_PATFA</name>
<reference evidence="1 2" key="1">
    <citation type="submission" date="2016-02" db="EMBL/GenBank/DDBJ databases">
        <title>Band-tailed pigeon sequencing and assembly.</title>
        <authorList>
            <person name="Soares A.E."/>
            <person name="Novak B.J."/>
            <person name="Rice E.S."/>
            <person name="O'Connell B."/>
            <person name="Chang D."/>
            <person name="Weber S."/>
            <person name="Shapiro B."/>
        </authorList>
    </citation>
    <scope>NUCLEOTIDE SEQUENCE [LARGE SCALE GENOMIC DNA]</scope>
    <source>
        <strain evidence="1">BTP2013</strain>
        <tissue evidence="1">Blood</tissue>
    </source>
</reference>